<keyword evidence="12" id="KW-1185">Reference proteome</keyword>
<keyword evidence="2" id="KW-1003">Cell membrane</keyword>
<organism evidence="11 12">
    <name type="scientific">Plutella xylostella</name>
    <name type="common">Diamondback moth</name>
    <name type="synonym">Plutella maculipennis</name>
    <dbReference type="NCBI Taxonomy" id="51655"/>
    <lineage>
        <taxon>Eukaryota</taxon>
        <taxon>Metazoa</taxon>
        <taxon>Ecdysozoa</taxon>
        <taxon>Arthropoda</taxon>
        <taxon>Hexapoda</taxon>
        <taxon>Insecta</taxon>
        <taxon>Pterygota</taxon>
        <taxon>Neoptera</taxon>
        <taxon>Endopterygota</taxon>
        <taxon>Lepidoptera</taxon>
        <taxon>Glossata</taxon>
        <taxon>Ditrysia</taxon>
        <taxon>Yponomeutoidea</taxon>
        <taxon>Plutellidae</taxon>
        <taxon>Plutella</taxon>
    </lineage>
</organism>
<evidence type="ECO:0000256" key="4">
    <source>
        <dbReference type="ARBA" id="ARBA00022692"/>
    </source>
</evidence>
<keyword evidence="7 10" id="KW-0472">Membrane</keyword>
<feature type="transmembrane region" description="Helical" evidence="10">
    <location>
        <begin position="66"/>
        <end position="88"/>
    </location>
</feature>
<sequence length="393" mass="45930">MKSFAASVAAYFTDPKYPSMGLAIVFLKTVGLWKLRRVHYIIPFCLFITCMSQILYMLFSPRIVHFFVNLFQTGFFHLGLIKMALYFYNLPKWMETFNWLSEMELQQQEEEYLKPIVDRFTKYGNSVTWAWLIASYGTWVFNYGENLLMVIVQIETLHEIDPTYITFYLLWPTEPATGRWNVYPYIVVQFLYSFFTVTYLNVFDVLCVSTMIAMAGQIEVLSEMFRRALDTDSEEEQYRNLITCYKRYADILFTQKKLNSVMSPVLFMYLLIASINMSLILFSLANLQKSSKIASQVLVIALMVEAFYYYWHGHQVLYQSESISAAVYDSDWVDKSPEIRRLVYIMSSTVNRKLVYNAGPFNEVTVVTFIQIVKVTISFYKLMCTTTLSDSGS</sequence>
<feature type="transmembrane region" description="Helical" evidence="10">
    <location>
        <begin position="190"/>
        <end position="216"/>
    </location>
</feature>
<dbReference type="InterPro" id="IPR004117">
    <property type="entry name" value="7tm6_olfct_rcpt"/>
</dbReference>
<evidence type="ECO:0000256" key="9">
    <source>
        <dbReference type="ARBA" id="ARBA00023224"/>
    </source>
</evidence>
<evidence type="ECO:0000256" key="6">
    <source>
        <dbReference type="ARBA" id="ARBA00022989"/>
    </source>
</evidence>
<evidence type="ECO:0000256" key="3">
    <source>
        <dbReference type="ARBA" id="ARBA00022606"/>
    </source>
</evidence>
<dbReference type="PANTHER" id="PTHR21137">
    <property type="entry name" value="ODORANT RECEPTOR"/>
    <property type="match status" value="1"/>
</dbReference>
<evidence type="ECO:0000256" key="7">
    <source>
        <dbReference type="ARBA" id="ARBA00023136"/>
    </source>
</evidence>
<keyword evidence="5 10" id="KW-0552">Olfaction</keyword>
<name>A0ABQ7Q6H9_PLUXY</name>
<protein>
    <recommendedName>
        <fullName evidence="10">Odorant receptor</fullName>
    </recommendedName>
</protein>
<dbReference type="EMBL" id="JAHIBW010000020">
    <property type="protein sequence ID" value="KAG7300861.1"/>
    <property type="molecule type" value="Genomic_DNA"/>
</dbReference>
<dbReference type="Proteomes" id="UP000823941">
    <property type="component" value="Chromosome 20"/>
</dbReference>
<evidence type="ECO:0000313" key="12">
    <source>
        <dbReference type="Proteomes" id="UP000823941"/>
    </source>
</evidence>
<feature type="transmembrane region" description="Helical" evidence="10">
    <location>
        <begin position="266"/>
        <end position="287"/>
    </location>
</feature>
<proteinExistence type="inferred from homology"/>
<evidence type="ECO:0000256" key="10">
    <source>
        <dbReference type="RuleBase" id="RU351113"/>
    </source>
</evidence>
<comment type="subcellular location">
    <subcellularLocation>
        <location evidence="1 10">Cell membrane</location>
        <topology evidence="1 10">Multi-pass membrane protein</topology>
    </subcellularLocation>
</comment>
<evidence type="ECO:0000256" key="8">
    <source>
        <dbReference type="ARBA" id="ARBA00023170"/>
    </source>
</evidence>
<dbReference type="PANTHER" id="PTHR21137:SF35">
    <property type="entry name" value="ODORANT RECEPTOR 19A-RELATED"/>
    <property type="match status" value="1"/>
</dbReference>
<accession>A0ABQ7Q6H9</accession>
<comment type="caution">
    <text evidence="11">The sequence shown here is derived from an EMBL/GenBank/DDBJ whole genome shotgun (WGS) entry which is preliminary data.</text>
</comment>
<reference evidence="11 12" key="1">
    <citation type="submission" date="2021-06" db="EMBL/GenBank/DDBJ databases">
        <title>A haploid diamondback moth (Plutella xylostella L.) genome assembly resolves 31 chromosomes and identifies a diamide resistance mutation.</title>
        <authorList>
            <person name="Ward C.M."/>
            <person name="Perry K.D."/>
            <person name="Baker G."/>
            <person name="Powis K."/>
            <person name="Heckel D.G."/>
            <person name="Baxter S.W."/>
        </authorList>
    </citation>
    <scope>NUCLEOTIDE SEQUENCE [LARGE SCALE GENOMIC DNA]</scope>
    <source>
        <strain evidence="11 12">LV</strain>
        <tissue evidence="11">Single pupa</tissue>
    </source>
</reference>
<keyword evidence="4 10" id="KW-0812">Transmembrane</keyword>
<evidence type="ECO:0000256" key="1">
    <source>
        <dbReference type="ARBA" id="ARBA00004651"/>
    </source>
</evidence>
<keyword evidence="3 10" id="KW-0716">Sensory transduction</keyword>
<evidence type="ECO:0000256" key="5">
    <source>
        <dbReference type="ARBA" id="ARBA00022725"/>
    </source>
</evidence>
<keyword evidence="9 10" id="KW-0807">Transducer</keyword>
<feature type="transmembrane region" description="Helical" evidence="10">
    <location>
        <begin position="40"/>
        <end position="59"/>
    </location>
</feature>
<comment type="similarity">
    <text evidence="10">Belongs to the insect chemoreceptor superfamily. Heteromeric odorant receptor channel (TC 1.A.69) family.</text>
</comment>
<keyword evidence="8 10" id="KW-0675">Receptor</keyword>
<dbReference type="Pfam" id="PF02949">
    <property type="entry name" value="7tm_6"/>
    <property type="match status" value="1"/>
</dbReference>
<evidence type="ECO:0000313" key="11">
    <source>
        <dbReference type="EMBL" id="KAG7300861.1"/>
    </source>
</evidence>
<keyword evidence="6 10" id="KW-1133">Transmembrane helix</keyword>
<evidence type="ECO:0000256" key="2">
    <source>
        <dbReference type="ARBA" id="ARBA00022475"/>
    </source>
</evidence>
<comment type="caution">
    <text evidence="10">Lacks conserved residue(s) required for the propagation of feature annotation.</text>
</comment>
<gene>
    <name evidence="11" type="ORF">JYU34_015202</name>
</gene>